<feature type="domain" description="VOC" evidence="1">
    <location>
        <begin position="4"/>
        <end position="121"/>
    </location>
</feature>
<dbReference type="InterPro" id="IPR037523">
    <property type="entry name" value="VOC_core"/>
</dbReference>
<dbReference type="Proteomes" id="UP000310458">
    <property type="component" value="Unassembled WGS sequence"/>
</dbReference>
<dbReference type="EMBL" id="VAVZ01000030">
    <property type="protein sequence ID" value="TLP94964.1"/>
    <property type="molecule type" value="Genomic_DNA"/>
</dbReference>
<dbReference type="SUPFAM" id="SSF54593">
    <property type="entry name" value="Glyoxalase/Bleomycin resistance protein/Dihydroxybiphenyl dioxygenase"/>
    <property type="match status" value="1"/>
</dbReference>
<keyword evidence="3" id="KW-1185">Reference proteome</keyword>
<dbReference type="InterPro" id="IPR025870">
    <property type="entry name" value="Glyoxalase-like_dom"/>
</dbReference>
<dbReference type="OrthoDB" id="9798201at2"/>
<dbReference type="Pfam" id="PF12681">
    <property type="entry name" value="Glyoxalase_2"/>
    <property type="match status" value="1"/>
</dbReference>
<comment type="caution">
    <text evidence="2">The sequence shown here is derived from an EMBL/GenBank/DDBJ whole genome shotgun (WGS) entry which is preliminary data.</text>
</comment>
<evidence type="ECO:0000313" key="3">
    <source>
        <dbReference type="Proteomes" id="UP000310458"/>
    </source>
</evidence>
<name>A0A5R9B967_9MICC</name>
<reference evidence="2 3" key="1">
    <citation type="submission" date="2019-05" db="EMBL/GenBank/DDBJ databases">
        <title>Nesterenkonia sp. GY074 isolated from the Southern Atlantic Ocean.</title>
        <authorList>
            <person name="Zhang G."/>
        </authorList>
    </citation>
    <scope>NUCLEOTIDE SEQUENCE [LARGE SCALE GENOMIC DNA]</scope>
    <source>
        <strain evidence="2 3">GY074</strain>
    </source>
</reference>
<protein>
    <submittedName>
        <fullName evidence="2">Glyoxalase</fullName>
    </submittedName>
</protein>
<dbReference type="RefSeq" id="WP_138253575.1">
    <property type="nucleotide sequence ID" value="NZ_VAVZ01000030.1"/>
</dbReference>
<dbReference type="InterPro" id="IPR029068">
    <property type="entry name" value="Glyas_Bleomycin-R_OHBP_Dase"/>
</dbReference>
<proteinExistence type="predicted"/>
<dbReference type="PROSITE" id="PS51819">
    <property type="entry name" value="VOC"/>
    <property type="match status" value="1"/>
</dbReference>
<evidence type="ECO:0000259" key="1">
    <source>
        <dbReference type="PROSITE" id="PS51819"/>
    </source>
</evidence>
<dbReference type="Gene3D" id="3.30.720.110">
    <property type="match status" value="1"/>
</dbReference>
<dbReference type="Gene3D" id="3.30.720.120">
    <property type="match status" value="1"/>
</dbReference>
<accession>A0A5R9B967</accession>
<gene>
    <name evidence="2" type="ORF">FEF26_10930</name>
</gene>
<dbReference type="AlphaFoldDB" id="A0A5R9B967"/>
<sequence length="136" mass="15616">MVTTSFYPVLMSSDVPAAAEFYRKYLGFETVYDSSWYVSLRQGAFELALLAHDHETVPARHRVLPQGVLLNLEVDDVDAIHEQLKAIPNLRTVQPLRSEDFGQRHFILEGPDRVLIDVIQPIEPTEDYKESFIHHP</sequence>
<evidence type="ECO:0000313" key="2">
    <source>
        <dbReference type="EMBL" id="TLP94964.1"/>
    </source>
</evidence>
<organism evidence="2 3">
    <name type="scientific">Nesterenkonia salmonea</name>
    <dbReference type="NCBI Taxonomy" id="1804987"/>
    <lineage>
        <taxon>Bacteria</taxon>
        <taxon>Bacillati</taxon>
        <taxon>Actinomycetota</taxon>
        <taxon>Actinomycetes</taxon>
        <taxon>Micrococcales</taxon>
        <taxon>Micrococcaceae</taxon>
        <taxon>Nesterenkonia</taxon>
    </lineage>
</organism>